<proteinExistence type="predicted"/>
<accession>A0ACC3B1G0</accession>
<dbReference type="EMBL" id="JAOPJF010000033">
    <property type="protein sequence ID" value="KAK1144097.1"/>
    <property type="molecule type" value="Genomic_DNA"/>
</dbReference>
<name>A0ACC3B1G0_9EURO</name>
<dbReference type="Proteomes" id="UP001177260">
    <property type="component" value="Unassembled WGS sequence"/>
</dbReference>
<evidence type="ECO:0000313" key="2">
    <source>
        <dbReference type="Proteomes" id="UP001177260"/>
    </source>
</evidence>
<keyword evidence="2" id="KW-1185">Reference proteome</keyword>
<organism evidence="1 2">
    <name type="scientific">Aspergillus melleus</name>
    <dbReference type="NCBI Taxonomy" id="138277"/>
    <lineage>
        <taxon>Eukaryota</taxon>
        <taxon>Fungi</taxon>
        <taxon>Dikarya</taxon>
        <taxon>Ascomycota</taxon>
        <taxon>Pezizomycotina</taxon>
        <taxon>Eurotiomycetes</taxon>
        <taxon>Eurotiomycetidae</taxon>
        <taxon>Eurotiales</taxon>
        <taxon>Aspergillaceae</taxon>
        <taxon>Aspergillus</taxon>
        <taxon>Aspergillus subgen. Circumdati</taxon>
    </lineage>
</organism>
<protein>
    <submittedName>
        <fullName evidence="1">Uncharacterized protein</fullName>
    </submittedName>
</protein>
<sequence>MDSTVFTNGQIFTEGNALNEKDVFQEAMVIVGDHIEHVGRSTDDVVRDALSTGATHIDLADKIVVPGFIDSHLHIVDFALSRRKVDLLHCKSLDDIRREIKGYAETHPSEPRIACKGWIQSTTGGVALASMLDDLDPRPIYIHANDLHSGWCNTAALEEIGAPTMVDPPGGKIHREENGRPTGLLSETAHLAVVPPFLTKATSKEDKLAALRDAAAAYSAAGYTGMIDMAMDDLEWDVLKEFRQQCGDSFPFHVAAHWLIPFSEDLNEVMQHLDTAIARNHEYSPMRCPEFCIVGIKIMSDGVVDGCTAALKEPYNGSTSRVPTIWPADALKAVIQKADAAGLQCAIHAIGDQAVKQAIDGLSHAEAGQRHRIEHLELTAPEDAKRLGQLGITASVQPVHSDPALFRAWPGLIGKHRCSRAFAYKDFLDGGAPIAIGTDAPTANHLSLPNLYNATTRRSTIEPKCDETVNSHFGLSLGAAVAAATNGAAYSRFADSWTGRLRKGYRADFVILDMEWKAESLLKAKVQQTWARGRKSYEAETDKCLR</sequence>
<gene>
    <name evidence="1" type="ORF">N8T08_005759</name>
</gene>
<comment type="caution">
    <text evidence="1">The sequence shown here is derived from an EMBL/GenBank/DDBJ whole genome shotgun (WGS) entry which is preliminary data.</text>
</comment>
<evidence type="ECO:0000313" key="1">
    <source>
        <dbReference type="EMBL" id="KAK1144097.1"/>
    </source>
</evidence>
<reference evidence="1 2" key="1">
    <citation type="journal article" date="2023" name="ACS Omega">
        <title>Identification of the Neoaspergillic Acid Biosynthesis Gene Cluster by Establishing an In Vitro CRISPR-Ribonucleoprotein Genetic System in Aspergillus melleus.</title>
        <authorList>
            <person name="Yuan B."/>
            <person name="Grau M.F."/>
            <person name="Murata R.M."/>
            <person name="Torok T."/>
            <person name="Venkateswaran K."/>
            <person name="Stajich J.E."/>
            <person name="Wang C.C.C."/>
        </authorList>
    </citation>
    <scope>NUCLEOTIDE SEQUENCE [LARGE SCALE GENOMIC DNA]</scope>
    <source>
        <strain evidence="1 2">IMV 1140</strain>
    </source>
</reference>